<keyword evidence="8" id="KW-0456">Lyase</keyword>
<dbReference type="InterPro" id="IPR004898">
    <property type="entry name" value="Pectate_lyase_PlyH/PlyE-like"/>
</dbReference>
<gene>
    <name evidence="11" type="ORF">JG688_00018639</name>
</gene>
<evidence type="ECO:0000313" key="12">
    <source>
        <dbReference type="Proteomes" id="UP000709295"/>
    </source>
</evidence>
<dbReference type="PANTHER" id="PTHR33407">
    <property type="entry name" value="PECTATE LYASE F-RELATED"/>
    <property type="match status" value="1"/>
</dbReference>
<dbReference type="PANTHER" id="PTHR33407:SF9">
    <property type="entry name" value="PECTATE LYASE F-RELATED"/>
    <property type="match status" value="1"/>
</dbReference>
<feature type="chain" id="PRO_5035180234" description="Probable pectate lyase F" evidence="10">
    <location>
        <begin position="22"/>
        <end position="104"/>
    </location>
</feature>
<comment type="catalytic activity">
    <reaction evidence="1">
        <text>Eliminative cleavage of (1-&gt;4)-alpha-D-galacturonan to give oligosaccharides with 4-deoxy-alpha-D-galact-4-enuronosyl groups at their non-reducing ends.</text>
        <dbReference type="EC" id="4.2.2.2"/>
    </reaction>
</comment>
<proteinExistence type="predicted"/>
<name>A0A8J5IP98_9STRA</name>
<accession>A0A8J5IP98</accession>
<dbReference type="GO" id="GO:0030570">
    <property type="term" value="F:pectate lyase activity"/>
    <property type="evidence" value="ECO:0007669"/>
    <property type="project" value="UniProtKB-EC"/>
</dbReference>
<keyword evidence="7" id="KW-0106">Calcium</keyword>
<feature type="signal peptide" evidence="10">
    <location>
        <begin position="1"/>
        <end position="21"/>
    </location>
</feature>
<comment type="cofactor">
    <cofactor evidence="2">
        <name>Ca(2+)</name>
        <dbReference type="ChEBI" id="CHEBI:29108"/>
    </cofactor>
</comment>
<evidence type="ECO:0000256" key="8">
    <source>
        <dbReference type="ARBA" id="ARBA00023239"/>
    </source>
</evidence>
<evidence type="ECO:0000256" key="9">
    <source>
        <dbReference type="ARBA" id="ARBA00039895"/>
    </source>
</evidence>
<keyword evidence="5" id="KW-0964">Secreted</keyword>
<dbReference type="AlphaFoldDB" id="A0A8J5IP98"/>
<evidence type="ECO:0000256" key="10">
    <source>
        <dbReference type="SAM" id="SignalP"/>
    </source>
</evidence>
<organism evidence="11 12">
    <name type="scientific">Phytophthora aleatoria</name>
    <dbReference type="NCBI Taxonomy" id="2496075"/>
    <lineage>
        <taxon>Eukaryota</taxon>
        <taxon>Sar</taxon>
        <taxon>Stramenopiles</taxon>
        <taxon>Oomycota</taxon>
        <taxon>Peronosporomycetes</taxon>
        <taxon>Peronosporales</taxon>
        <taxon>Peronosporaceae</taxon>
        <taxon>Phytophthora</taxon>
    </lineage>
</organism>
<keyword evidence="6 10" id="KW-0732">Signal</keyword>
<evidence type="ECO:0000256" key="6">
    <source>
        <dbReference type="ARBA" id="ARBA00022729"/>
    </source>
</evidence>
<evidence type="ECO:0000313" key="11">
    <source>
        <dbReference type="EMBL" id="KAG6941500.1"/>
    </source>
</evidence>
<dbReference type="EC" id="4.2.2.2" evidence="4"/>
<dbReference type="Proteomes" id="UP000709295">
    <property type="component" value="Unassembled WGS sequence"/>
</dbReference>
<sequence>MVNAFTFVSLALAATATIASGASMRAEAAPMPTGAWPTSQGDEFFDEPYVVKKGEVYDGKMKTFQRSNIKCAGQHESGWQTAVFRVEPGGTLKNVIIGQDQMEG</sequence>
<dbReference type="GO" id="GO:0045490">
    <property type="term" value="P:pectin catabolic process"/>
    <property type="evidence" value="ECO:0007669"/>
    <property type="project" value="TreeGrafter"/>
</dbReference>
<dbReference type="EMBL" id="JAENGY010003623">
    <property type="protein sequence ID" value="KAG6941500.1"/>
    <property type="molecule type" value="Genomic_DNA"/>
</dbReference>
<evidence type="ECO:0000256" key="4">
    <source>
        <dbReference type="ARBA" id="ARBA00012272"/>
    </source>
</evidence>
<evidence type="ECO:0000256" key="7">
    <source>
        <dbReference type="ARBA" id="ARBA00022837"/>
    </source>
</evidence>
<dbReference type="GO" id="GO:0005576">
    <property type="term" value="C:extracellular region"/>
    <property type="evidence" value="ECO:0007669"/>
    <property type="project" value="UniProtKB-SubCell"/>
</dbReference>
<feature type="non-terminal residue" evidence="11">
    <location>
        <position position="104"/>
    </location>
</feature>
<reference evidence="11" key="1">
    <citation type="submission" date="2021-01" db="EMBL/GenBank/DDBJ databases">
        <title>Phytophthora aleatoria, a newly-described species from Pinus radiata is distinct from Phytophthora cactorum isolates based on comparative genomics.</title>
        <authorList>
            <person name="Mcdougal R."/>
            <person name="Panda P."/>
            <person name="Williams N."/>
            <person name="Studholme D.J."/>
        </authorList>
    </citation>
    <scope>NUCLEOTIDE SEQUENCE</scope>
    <source>
        <strain evidence="11">NZFS 4037</strain>
    </source>
</reference>
<evidence type="ECO:0000256" key="1">
    <source>
        <dbReference type="ARBA" id="ARBA00000695"/>
    </source>
</evidence>
<dbReference type="Pfam" id="PF03211">
    <property type="entry name" value="Pectate_lyase"/>
    <property type="match status" value="1"/>
</dbReference>
<evidence type="ECO:0000256" key="3">
    <source>
        <dbReference type="ARBA" id="ARBA00004613"/>
    </source>
</evidence>
<protein>
    <recommendedName>
        <fullName evidence="9">Probable pectate lyase F</fullName>
        <ecNumber evidence="4">4.2.2.2</ecNumber>
    </recommendedName>
</protein>
<comment type="subcellular location">
    <subcellularLocation>
        <location evidence="3">Secreted</location>
    </subcellularLocation>
</comment>
<evidence type="ECO:0000256" key="2">
    <source>
        <dbReference type="ARBA" id="ARBA00001913"/>
    </source>
</evidence>
<comment type="caution">
    <text evidence="11">The sequence shown here is derived from an EMBL/GenBank/DDBJ whole genome shotgun (WGS) entry which is preliminary data.</text>
</comment>
<keyword evidence="12" id="KW-1185">Reference proteome</keyword>
<evidence type="ECO:0000256" key="5">
    <source>
        <dbReference type="ARBA" id="ARBA00022525"/>
    </source>
</evidence>